<protein>
    <submittedName>
        <fullName evidence="1">Uncharacterized protein</fullName>
    </submittedName>
</protein>
<accession>A0A836C489</accession>
<dbReference type="AlphaFoldDB" id="A0A836C489"/>
<dbReference type="Proteomes" id="UP000612055">
    <property type="component" value="Unassembled WGS sequence"/>
</dbReference>
<reference evidence="1" key="1">
    <citation type="journal article" date="2020" name="bioRxiv">
        <title>Comparative genomics of Chlamydomonas.</title>
        <authorList>
            <person name="Craig R.J."/>
            <person name="Hasan A.R."/>
            <person name="Ness R.W."/>
            <person name="Keightley P.D."/>
        </authorList>
    </citation>
    <scope>NUCLEOTIDE SEQUENCE</scope>
    <source>
        <strain evidence="1">CCAP 11/70</strain>
    </source>
</reference>
<keyword evidence="2" id="KW-1185">Reference proteome</keyword>
<comment type="caution">
    <text evidence="1">The sequence shown here is derived from an EMBL/GenBank/DDBJ whole genome shotgun (WGS) entry which is preliminary data.</text>
</comment>
<sequence length="95" mass="10015">MLGPSISDAASGTVTFLDGKAIGGTVYNGSRETDISTQYAADYNNFNGVTRFWGESGTDGAPLCDACGDPANQFRLLLRFLDLPKHIPTGAKVLS</sequence>
<feature type="non-terminal residue" evidence="1">
    <location>
        <position position="1"/>
    </location>
</feature>
<evidence type="ECO:0000313" key="2">
    <source>
        <dbReference type="Proteomes" id="UP000612055"/>
    </source>
</evidence>
<proteinExistence type="predicted"/>
<organism evidence="1 2">
    <name type="scientific">Edaphochlamys debaryana</name>
    <dbReference type="NCBI Taxonomy" id="47281"/>
    <lineage>
        <taxon>Eukaryota</taxon>
        <taxon>Viridiplantae</taxon>
        <taxon>Chlorophyta</taxon>
        <taxon>core chlorophytes</taxon>
        <taxon>Chlorophyceae</taxon>
        <taxon>CS clade</taxon>
        <taxon>Chlamydomonadales</taxon>
        <taxon>Chlamydomonadales incertae sedis</taxon>
        <taxon>Edaphochlamys</taxon>
    </lineage>
</organism>
<dbReference type="EMBL" id="JAEHOE010000009">
    <property type="protein sequence ID" value="KAG2498537.1"/>
    <property type="molecule type" value="Genomic_DNA"/>
</dbReference>
<name>A0A836C489_9CHLO</name>
<gene>
    <name evidence="1" type="ORF">HYH03_003288</name>
</gene>
<evidence type="ECO:0000313" key="1">
    <source>
        <dbReference type="EMBL" id="KAG2498537.1"/>
    </source>
</evidence>